<gene>
    <name evidence="1" type="ORF">ACFQZQ_13260</name>
</gene>
<evidence type="ECO:0000313" key="2">
    <source>
        <dbReference type="Proteomes" id="UP001597090"/>
    </source>
</evidence>
<accession>A0ABW2YQT3</accession>
<dbReference type="RefSeq" id="WP_386813364.1">
    <property type="nucleotide sequence ID" value="NZ_JBHTIH010000007.1"/>
</dbReference>
<dbReference type="EMBL" id="JBHTIH010000007">
    <property type="protein sequence ID" value="MFD0740246.1"/>
    <property type="molecule type" value="Genomic_DNA"/>
</dbReference>
<sequence>MRLTEERLFSCGVIPWASPIVFFGDAERAKVATVGINPSNREFVDEVGQELEGTDRRFPTLRSLGRKSWADCDDQDIDCLLEHGLGYFSNRPYGLWFNKLEALISQTGSSYYNTLNPACHLDIIPYATGEKWMSLTGRQKNALLSEAGDTLGAALAASEIELLILNGSSVVNAVSRIFNLELSAFKKTELDLPRRATSNVAGLCYEGNITEIRGHSVDRSIKVIGFNHNIQSSFGVTSDVIKNLSKWVGSFSRERQSAAC</sequence>
<proteinExistence type="predicted"/>
<comment type="caution">
    <text evidence="1">The sequence shown here is derived from an EMBL/GenBank/DDBJ whole genome shotgun (WGS) entry which is preliminary data.</text>
</comment>
<organism evidence="1 2">
    <name type="scientific">Lysobacter koreensis</name>
    <dbReference type="NCBI Taxonomy" id="266122"/>
    <lineage>
        <taxon>Bacteria</taxon>
        <taxon>Pseudomonadati</taxon>
        <taxon>Pseudomonadota</taxon>
        <taxon>Gammaproteobacteria</taxon>
        <taxon>Lysobacterales</taxon>
        <taxon>Lysobacteraceae</taxon>
        <taxon>Lysobacter</taxon>
    </lineage>
</organism>
<reference evidence="2" key="1">
    <citation type="journal article" date="2019" name="Int. J. Syst. Evol. Microbiol.">
        <title>The Global Catalogue of Microorganisms (GCM) 10K type strain sequencing project: providing services to taxonomists for standard genome sequencing and annotation.</title>
        <authorList>
            <consortium name="The Broad Institute Genomics Platform"/>
            <consortium name="The Broad Institute Genome Sequencing Center for Infectious Disease"/>
            <person name="Wu L."/>
            <person name="Ma J."/>
        </authorList>
    </citation>
    <scope>NUCLEOTIDE SEQUENCE [LARGE SCALE GENOMIC DNA]</scope>
    <source>
        <strain evidence="2">CCUG 55491</strain>
    </source>
</reference>
<evidence type="ECO:0000313" key="1">
    <source>
        <dbReference type="EMBL" id="MFD0740246.1"/>
    </source>
</evidence>
<protein>
    <submittedName>
        <fullName evidence="1">Uncharacterized protein</fullName>
    </submittedName>
</protein>
<name>A0ABW2YQT3_9GAMM</name>
<dbReference type="Proteomes" id="UP001597090">
    <property type="component" value="Unassembled WGS sequence"/>
</dbReference>
<keyword evidence="2" id="KW-1185">Reference proteome</keyword>